<dbReference type="InterPro" id="IPR040982">
    <property type="entry name" value="DNA_pol3_finger"/>
</dbReference>
<evidence type="ECO:0000313" key="12">
    <source>
        <dbReference type="Proteomes" id="UP001059295"/>
    </source>
</evidence>
<dbReference type="Pfam" id="PF02811">
    <property type="entry name" value="PHP"/>
    <property type="match status" value="1"/>
</dbReference>
<name>A0ABY5V2S1_9BACT</name>
<protein>
    <recommendedName>
        <fullName evidence="3">DNA polymerase III subunit alpha</fullName>
        <ecNumber evidence="2">2.7.7.7</ecNumber>
    </recommendedName>
</protein>
<accession>A0ABY5V2S1</accession>
<dbReference type="Pfam" id="PF17657">
    <property type="entry name" value="DNA_pol3_finger"/>
    <property type="match status" value="1"/>
</dbReference>
<keyword evidence="5 11" id="KW-0548">Nucleotidyltransferase</keyword>
<keyword evidence="12" id="KW-1185">Reference proteome</keyword>
<dbReference type="InterPro" id="IPR041931">
    <property type="entry name" value="DNA_pol3_alpha_thumb_dom"/>
</dbReference>
<dbReference type="PANTHER" id="PTHR32294:SF0">
    <property type="entry name" value="DNA POLYMERASE III SUBUNIT ALPHA"/>
    <property type="match status" value="1"/>
</dbReference>
<dbReference type="Proteomes" id="UP001059295">
    <property type="component" value="Chromosome"/>
</dbReference>
<evidence type="ECO:0000259" key="10">
    <source>
        <dbReference type="SMART" id="SM00481"/>
    </source>
</evidence>
<evidence type="ECO:0000256" key="3">
    <source>
        <dbReference type="ARBA" id="ARBA00019114"/>
    </source>
</evidence>
<dbReference type="SUPFAM" id="SSF89550">
    <property type="entry name" value="PHP domain-like"/>
    <property type="match status" value="1"/>
</dbReference>
<dbReference type="InterPro" id="IPR004365">
    <property type="entry name" value="NA-bd_OB_tRNA"/>
</dbReference>
<dbReference type="Gene3D" id="1.10.150.870">
    <property type="match status" value="1"/>
</dbReference>
<dbReference type="PANTHER" id="PTHR32294">
    <property type="entry name" value="DNA POLYMERASE III SUBUNIT ALPHA"/>
    <property type="match status" value="1"/>
</dbReference>
<dbReference type="Pfam" id="PF01336">
    <property type="entry name" value="tRNA_anti-codon"/>
    <property type="match status" value="1"/>
</dbReference>
<dbReference type="SMART" id="SM00481">
    <property type="entry name" value="POLIIIAc"/>
    <property type="match status" value="1"/>
</dbReference>
<dbReference type="InterPro" id="IPR004013">
    <property type="entry name" value="PHP_dom"/>
</dbReference>
<comment type="catalytic activity">
    <reaction evidence="8">
        <text>DNA(n) + a 2'-deoxyribonucleoside 5'-triphosphate = DNA(n+1) + diphosphate</text>
        <dbReference type="Rhea" id="RHEA:22508"/>
        <dbReference type="Rhea" id="RHEA-COMP:17339"/>
        <dbReference type="Rhea" id="RHEA-COMP:17340"/>
        <dbReference type="ChEBI" id="CHEBI:33019"/>
        <dbReference type="ChEBI" id="CHEBI:61560"/>
        <dbReference type="ChEBI" id="CHEBI:173112"/>
        <dbReference type="EC" id="2.7.7.7"/>
    </reaction>
</comment>
<dbReference type="CDD" id="cd12113">
    <property type="entry name" value="PHP_PolIIIA_DnaE3"/>
    <property type="match status" value="1"/>
</dbReference>
<evidence type="ECO:0000256" key="2">
    <source>
        <dbReference type="ARBA" id="ARBA00012417"/>
    </source>
</evidence>
<feature type="domain" description="Polymerase/histidinol phosphatase N-terminal" evidence="10">
    <location>
        <begin position="5"/>
        <end position="72"/>
    </location>
</feature>
<evidence type="ECO:0000256" key="9">
    <source>
        <dbReference type="PROSITE-ProRule" id="PRU00252"/>
    </source>
</evidence>
<dbReference type="InterPro" id="IPR000424">
    <property type="entry name" value="Primosome_PriB/ssb"/>
</dbReference>
<evidence type="ECO:0000256" key="5">
    <source>
        <dbReference type="ARBA" id="ARBA00022695"/>
    </source>
</evidence>
<dbReference type="GO" id="GO:0003887">
    <property type="term" value="F:DNA-directed DNA polymerase activity"/>
    <property type="evidence" value="ECO:0007669"/>
    <property type="project" value="UniProtKB-EC"/>
</dbReference>
<comment type="subcellular location">
    <subcellularLocation>
        <location evidence="1">Cytoplasm</location>
    </subcellularLocation>
</comment>
<keyword evidence="6" id="KW-0235">DNA replication</keyword>
<keyword evidence="7" id="KW-0239">DNA-directed DNA polymerase</keyword>
<gene>
    <name evidence="11" type="primary">dnaE</name>
    <name evidence="11" type="ORF">NQ491_04600</name>
</gene>
<dbReference type="InterPro" id="IPR010994">
    <property type="entry name" value="RuvA_2-like"/>
</dbReference>
<dbReference type="EC" id="2.7.7.7" evidence="2"/>
<organism evidence="11 12">
    <name type="scientific">Alistipes ihumii AP11</name>
    <dbReference type="NCBI Taxonomy" id="1211813"/>
    <lineage>
        <taxon>Bacteria</taxon>
        <taxon>Pseudomonadati</taxon>
        <taxon>Bacteroidota</taxon>
        <taxon>Bacteroidia</taxon>
        <taxon>Bacteroidales</taxon>
        <taxon>Rikenellaceae</taxon>
        <taxon>Alistipes</taxon>
    </lineage>
</organism>
<dbReference type="Gene3D" id="1.10.10.1600">
    <property type="entry name" value="Bacterial DNA polymerase III alpha subunit, thumb domain"/>
    <property type="match status" value="1"/>
</dbReference>
<dbReference type="InterPro" id="IPR003141">
    <property type="entry name" value="Pol/His_phosphatase_N"/>
</dbReference>
<evidence type="ECO:0000256" key="6">
    <source>
        <dbReference type="ARBA" id="ARBA00022705"/>
    </source>
</evidence>
<dbReference type="InterPro" id="IPR004805">
    <property type="entry name" value="DnaE2/DnaE/PolC"/>
</dbReference>
<evidence type="ECO:0000256" key="7">
    <source>
        <dbReference type="ARBA" id="ARBA00022932"/>
    </source>
</evidence>
<dbReference type="InterPro" id="IPR011708">
    <property type="entry name" value="DNA_pol3_alpha_NTPase_dom"/>
</dbReference>
<evidence type="ECO:0000256" key="8">
    <source>
        <dbReference type="ARBA" id="ARBA00049244"/>
    </source>
</evidence>
<keyword evidence="9" id="KW-0238">DNA-binding</keyword>
<evidence type="ECO:0000256" key="4">
    <source>
        <dbReference type="ARBA" id="ARBA00022679"/>
    </source>
</evidence>
<reference evidence="11" key="1">
    <citation type="journal article" date="2022" name="Cell">
        <title>Design, construction, and in vivo augmentation of a complex gut microbiome.</title>
        <authorList>
            <person name="Cheng A.G."/>
            <person name="Ho P.Y."/>
            <person name="Aranda-Diaz A."/>
            <person name="Jain S."/>
            <person name="Yu F.B."/>
            <person name="Meng X."/>
            <person name="Wang M."/>
            <person name="Iakiviak M."/>
            <person name="Nagashima K."/>
            <person name="Zhao A."/>
            <person name="Murugkar P."/>
            <person name="Patil A."/>
            <person name="Atabakhsh K."/>
            <person name="Weakley A."/>
            <person name="Yan J."/>
            <person name="Brumbaugh A.R."/>
            <person name="Higginbottom S."/>
            <person name="Dimas A."/>
            <person name="Shiver A.L."/>
            <person name="Deutschbauer A."/>
            <person name="Neff N."/>
            <person name="Sonnenburg J.L."/>
            <person name="Huang K.C."/>
            <person name="Fischbach M.A."/>
        </authorList>
    </citation>
    <scope>NUCLEOTIDE SEQUENCE</scope>
    <source>
        <strain evidence="11">AP11</strain>
    </source>
</reference>
<evidence type="ECO:0000313" key="11">
    <source>
        <dbReference type="EMBL" id="UWN58059.1"/>
    </source>
</evidence>
<evidence type="ECO:0000256" key="1">
    <source>
        <dbReference type="ARBA" id="ARBA00004496"/>
    </source>
</evidence>
<dbReference type="NCBIfam" id="NF004226">
    <property type="entry name" value="PRK05673.1"/>
    <property type="match status" value="1"/>
</dbReference>
<dbReference type="Pfam" id="PF07733">
    <property type="entry name" value="DNA_pol3_alpha"/>
    <property type="match status" value="1"/>
</dbReference>
<dbReference type="Pfam" id="PF14579">
    <property type="entry name" value="HHH_6"/>
    <property type="match status" value="1"/>
</dbReference>
<proteinExistence type="predicted"/>
<keyword evidence="4 11" id="KW-0808">Transferase</keyword>
<dbReference type="NCBIfam" id="TIGR00594">
    <property type="entry name" value="polc"/>
    <property type="match status" value="1"/>
</dbReference>
<dbReference type="EMBL" id="CP102294">
    <property type="protein sequence ID" value="UWN58059.1"/>
    <property type="molecule type" value="Genomic_DNA"/>
</dbReference>
<dbReference type="PROSITE" id="PS50935">
    <property type="entry name" value="SSB"/>
    <property type="match status" value="1"/>
</dbReference>
<sequence>MGQFTHLHVHTQYSILDGAAAIKPLLKRAKELGMTALAITDHGNMYGVKEFHDAAEKEGIKPILGCEVYVAGGSRFDKSGKDDRGDHLILLAKNLEGYHNLSKIVSYAFTEGFYYRPRVDKELLRLYHDGIICCSACLGGELPQAIMRGDMQEARRVVEEFVSIFGEDYYLELQLHQSGIPRIDEQVYENQKKVNAALLQLAAEYGVKYICSNDVHFIMADDAPAHDRLICLNTGRDLDDPNRMRYTWQEYLKSEEEMAALFPDHPEALATTAEIAGKVEEYSLEHKPLMPNFPIPDDFDVPLDQLKETFRKKIKDEAVLAEIDRCTDSLDEVVGRHPELSDQLTIAKQFRYLEHLTYKGAERRYGTLSDAVRKRIEYELSTIEWMGFPGYFLIVWDFIRAAREMGVSVGPGRGSAAGSVVAYSLTITNIDPMKYDLLFERFLNPDRISLPDVDVDFDEDGRADVLHYVVEKYGSKRVAQIVTFGTMAPKAAIKDVARVQRLPLSESNRISKLVPEKPGTTFAKAYKEVPELVKEKESDNPLIRDTMKYAEKLEGSVRQTGVHACGVIIGQDDLEKFAPMAIAKDAELNVVQYEGKLVESVGLIKMDFLGLKTLSIIKDALENIESTTGSRPDIDAIPLDDPLTYDLYSRGETTGLFQFESPGMKKHLRNLKPNRFEDLIAMNALYRPGPMEYIPNFIARKHGLEPVTYEIPDMEEYLKDTYGITVYQEQVMLLSQKLAGFTGGEADTLRKAMGKKKRDVLDKMKPKFIEGAKKNGHDPKICEKIWGDWEAFASYAFNKSHSTCYAYVSYQTAYLKAHYPAEFMAALLSRNLSDIKKISFFMDECKRMGLSVLGPDVNHSKIRFSVDEGGNVRFGLAAIKGVGESAVQNIIDTRKEGGPFKSVYDFVERVNLQTVNKKTLENLVLGGAFDAISDLPRSAYLARDEHDGTLLDALVRYGNRVQSEKNNVQQSLFGGITEESSVQKPEPPQYTPWTKLETLNRERDVIGIYLSSHPLDDFSLIIKHYCTCSLGDLADLPSMNGRDFVAAGMVTSVMHLTTKTGKPYGRFTIEDYNGSHEFVLFSKDYENFRRFLFEGYYLLIKGKVAPRIYNPNELETRITSIMMLAEAQETLMKEVTVSVPVDELTEELVGRLSAAAKENRGQVILRFKVYDPAAEVAVNLYSKSVKVALTGDLIRTFDDYSLRYTLM</sequence>
<dbReference type="SUPFAM" id="SSF47781">
    <property type="entry name" value="RuvA domain 2-like"/>
    <property type="match status" value="1"/>
</dbReference>
<dbReference type="InterPro" id="IPR016195">
    <property type="entry name" value="Pol/histidinol_Pase-like"/>
</dbReference>
<dbReference type="GeneID" id="82890988"/>
<dbReference type="Gene3D" id="3.20.20.140">
    <property type="entry name" value="Metal-dependent hydrolases"/>
    <property type="match status" value="1"/>
</dbReference>
<dbReference type="CDD" id="cd04485">
    <property type="entry name" value="DnaE_OBF"/>
    <property type="match status" value="1"/>
</dbReference>
<dbReference type="RefSeq" id="WP_019246414.1">
    <property type="nucleotide sequence ID" value="NZ_CAPH01000016.1"/>
</dbReference>
<dbReference type="InterPro" id="IPR029460">
    <property type="entry name" value="DNAPol_HHH"/>
</dbReference>